<reference evidence="7" key="1">
    <citation type="journal article" date="2019" name="Int. J. Syst. Evol. Microbiol.">
        <title>The Global Catalogue of Microorganisms (GCM) 10K type strain sequencing project: providing services to taxonomists for standard genome sequencing and annotation.</title>
        <authorList>
            <consortium name="The Broad Institute Genomics Platform"/>
            <consortium name="The Broad Institute Genome Sequencing Center for Infectious Disease"/>
            <person name="Wu L."/>
            <person name="Ma J."/>
        </authorList>
    </citation>
    <scope>NUCLEOTIDE SEQUENCE [LARGE SCALE GENOMIC DNA]</scope>
    <source>
        <strain evidence="7">KCTC 42280</strain>
    </source>
</reference>
<organism evidence="6 7">
    <name type="scientific">Psychrobacter glaciei</name>
    <dbReference type="NCBI Taxonomy" id="619771"/>
    <lineage>
        <taxon>Bacteria</taxon>
        <taxon>Pseudomonadati</taxon>
        <taxon>Pseudomonadota</taxon>
        <taxon>Gammaproteobacteria</taxon>
        <taxon>Moraxellales</taxon>
        <taxon>Moraxellaceae</taxon>
        <taxon>Psychrobacter</taxon>
    </lineage>
</organism>
<feature type="domain" description="HTH merR-type" evidence="5">
    <location>
        <begin position="1"/>
        <end position="64"/>
    </location>
</feature>
<dbReference type="SUPFAM" id="SSF46955">
    <property type="entry name" value="Putative DNA-binding domain"/>
    <property type="match status" value="1"/>
</dbReference>
<keyword evidence="2" id="KW-0805">Transcription regulation</keyword>
<dbReference type="Pfam" id="PF13411">
    <property type="entry name" value="MerR_1"/>
    <property type="match status" value="1"/>
</dbReference>
<proteinExistence type="predicted"/>
<evidence type="ECO:0000259" key="5">
    <source>
        <dbReference type="PROSITE" id="PS50937"/>
    </source>
</evidence>
<dbReference type="Proteomes" id="UP000610203">
    <property type="component" value="Unassembled WGS sequence"/>
</dbReference>
<keyword evidence="4" id="KW-0804">Transcription</keyword>
<dbReference type="PANTHER" id="PTHR30204:SF69">
    <property type="entry name" value="MERR-FAMILY TRANSCRIPTIONAL REGULATOR"/>
    <property type="match status" value="1"/>
</dbReference>
<evidence type="ECO:0000313" key="6">
    <source>
        <dbReference type="EMBL" id="GHD38346.1"/>
    </source>
</evidence>
<keyword evidence="1" id="KW-0678">Repressor</keyword>
<dbReference type="CDD" id="cd00592">
    <property type="entry name" value="HTH_MerR-like"/>
    <property type="match status" value="1"/>
</dbReference>
<comment type="caution">
    <text evidence="6">The sequence shown here is derived from an EMBL/GenBank/DDBJ whole genome shotgun (WGS) entry which is preliminary data.</text>
</comment>
<dbReference type="PANTHER" id="PTHR30204">
    <property type="entry name" value="REDOX-CYCLING DRUG-SENSING TRANSCRIPTIONAL ACTIVATOR SOXR"/>
    <property type="match status" value="1"/>
</dbReference>
<dbReference type="InterPro" id="IPR009061">
    <property type="entry name" value="DNA-bd_dom_put_sf"/>
</dbReference>
<evidence type="ECO:0000256" key="2">
    <source>
        <dbReference type="ARBA" id="ARBA00023015"/>
    </source>
</evidence>
<name>A0ABQ3GV20_9GAMM</name>
<protein>
    <recommendedName>
        <fullName evidence="5">HTH merR-type domain-containing protein</fullName>
    </recommendedName>
</protein>
<keyword evidence="7" id="KW-1185">Reference proteome</keyword>
<dbReference type="Gene3D" id="1.10.1660.10">
    <property type="match status" value="1"/>
</dbReference>
<keyword evidence="3" id="KW-0238">DNA-binding</keyword>
<dbReference type="InterPro" id="IPR047057">
    <property type="entry name" value="MerR_fam"/>
</dbReference>
<dbReference type="InterPro" id="IPR000551">
    <property type="entry name" value="MerR-type_HTH_dom"/>
</dbReference>
<sequence>MQANTTKDTVRHYHDMGLLKSRKRQAGSRLYTEFHPECVERIDLIKNAQAVGFNLNELKVWLNDYYDGTLDIDKQMDVISEKIAQAQRQQVNLINVINQLSARHTALKEMKSDNIGKANIQ</sequence>
<accession>A0ABQ3GV20</accession>
<evidence type="ECO:0000256" key="1">
    <source>
        <dbReference type="ARBA" id="ARBA00022491"/>
    </source>
</evidence>
<dbReference type="EMBL" id="BMZR01000011">
    <property type="protein sequence ID" value="GHD38346.1"/>
    <property type="molecule type" value="Genomic_DNA"/>
</dbReference>
<dbReference type="PROSITE" id="PS50937">
    <property type="entry name" value="HTH_MERR_2"/>
    <property type="match status" value="1"/>
</dbReference>
<evidence type="ECO:0000313" key="7">
    <source>
        <dbReference type="Proteomes" id="UP000610203"/>
    </source>
</evidence>
<dbReference type="SMART" id="SM00422">
    <property type="entry name" value="HTH_MERR"/>
    <property type="match status" value="1"/>
</dbReference>
<evidence type="ECO:0000256" key="3">
    <source>
        <dbReference type="ARBA" id="ARBA00023125"/>
    </source>
</evidence>
<gene>
    <name evidence="6" type="ORF">GCM10016272_27400</name>
</gene>
<evidence type="ECO:0000256" key="4">
    <source>
        <dbReference type="ARBA" id="ARBA00023163"/>
    </source>
</evidence>